<dbReference type="EMBL" id="CP064750">
    <property type="protein sequence ID" value="QPC65678.1"/>
    <property type="molecule type" value="Genomic_DNA"/>
</dbReference>
<keyword evidence="4" id="KW-1185">Reference proteome</keyword>
<gene>
    <name evidence="2" type="ORF">FCULG_00012275</name>
    <name evidence="3" type="ORF">HYE67_007909</name>
</gene>
<reference evidence="2 4" key="1">
    <citation type="submission" date="2018-02" db="EMBL/GenBank/DDBJ databases">
        <title>Fusarium culmorum secondary metabolites in fungal-bacterial-plant interactions.</title>
        <authorList>
            <person name="Schmidt R."/>
        </authorList>
    </citation>
    <scope>NUCLEOTIDE SEQUENCE [LARGE SCALE GENOMIC DNA]</scope>
    <source>
        <strain evidence="2 4">PV</strain>
    </source>
</reference>
<evidence type="ECO:0000313" key="4">
    <source>
        <dbReference type="Proteomes" id="UP000241587"/>
    </source>
</evidence>
<feature type="signal peptide" evidence="1">
    <location>
        <begin position="1"/>
        <end position="18"/>
    </location>
</feature>
<dbReference type="OrthoDB" id="5404543at2759"/>
<proteinExistence type="predicted"/>
<reference evidence="3" key="2">
    <citation type="submission" date="2020-11" db="EMBL/GenBank/DDBJ databases">
        <title>The chromosome-scale genome resource for two endophytic Fusarium species: F. culmorum and F. pseudograminearum.</title>
        <authorList>
            <person name="Yuan Z."/>
        </authorList>
    </citation>
    <scope>NUCLEOTIDE SEQUENCE</scope>
    <source>
        <strain evidence="3">Class2-1B</strain>
    </source>
</reference>
<accession>A0A2T4GRG3</accession>
<sequence length="120" mass="12740">MVNLGFLYALAVAVTALAAPPSASNSLVSSLDARAPKACGAAQVAYFTFRPNVLESYVSNPRKSSEQKVDQWVNTVVDLGTLQTGNCTLDVNWNVNGPVKGDPVSTLTLKLDNFVIKPLS</sequence>
<protein>
    <submittedName>
        <fullName evidence="2">Uncharacterized protein</fullName>
    </submittedName>
</protein>
<dbReference type="AlphaFoldDB" id="A0A2T4GRG3"/>
<evidence type="ECO:0000313" key="3">
    <source>
        <dbReference type="EMBL" id="QPC65678.1"/>
    </source>
</evidence>
<evidence type="ECO:0000256" key="1">
    <source>
        <dbReference type="SAM" id="SignalP"/>
    </source>
</evidence>
<evidence type="ECO:0000313" key="2">
    <source>
        <dbReference type="EMBL" id="PTD06132.1"/>
    </source>
</evidence>
<dbReference type="Proteomes" id="UP000663297">
    <property type="component" value="Chromosome 4"/>
</dbReference>
<name>A0A2T4GRG3_FUSCU</name>
<organism evidence="2 4">
    <name type="scientific">Fusarium culmorum</name>
    <dbReference type="NCBI Taxonomy" id="5516"/>
    <lineage>
        <taxon>Eukaryota</taxon>
        <taxon>Fungi</taxon>
        <taxon>Dikarya</taxon>
        <taxon>Ascomycota</taxon>
        <taxon>Pezizomycotina</taxon>
        <taxon>Sordariomycetes</taxon>
        <taxon>Hypocreomycetidae</taxon>
        <taxon>Hypocreales</taxon>
        <taxon>Nectriaceae</taxon>
        <taxon>Fusarium</taxon>
    </lineage>
</organism>
<keyword evidence="1" id="KW-0732">Signal</keyword>
<dbReference type="Proteomes" id="UP000241587">
    <property type="component" value="Unassembled WGS sequence"/>
</dbReference>
<dbReference type="EMBL" id="PVEM01000008">
    <property type="protein sequence ID" value="PTD06132.1"/>
    <property type="molecule type" value="Genomic_DNA"/>
</dbReference>
<feature type="chain" id="PRO_5036322887" evidence="1">
    <location>
        <begin position="19"/>
        <end position="120"/>
    </location>
</feature>